<evidence type="ECO:0000313" key="12">
    <source>
        <dbReference type="EMBL" id="MBO2448847.1"/>
    </source>
</evidence>
<dbReference type="Pfam" id="PF00232">
    <property type="entry name" value="Glyco_hydro_1"/>
    <property type="match status" value="1"/>
</dbReference>
<evidence type="ECO:0000256" key="10">
    <source>
        <dbReference type="PIRSR" id="PIRSR617736-2"/>
    </source>
</evidence>
<feature type="binding site" evidence="10">
    <location>
        <begin position="407"/>
        <end position="408"/>
    </location>
    <ligand>
        <name>substrate</name>
    </ligand>
</feature>
<feature type="active site" description="Proton donor" evidence="9">
    <location>
        <position position="157"/>
    </location>
</feature>
<dbReference type="EMBL" id="JAGEOJ010000006">
    <property type="protein sequence ID" value="MBO2448847.1"/>
    <property type="molecule type" value="Genomic_DNA"/>
</dbReference>
<dbReference type="Proteomes" id="UP000669179">
    <property type="component" value="Unassembled WGS sequence"/>
</dbReference>
<evidence type="ECO:0000256" key="11">
    <source>
        <dbReference type="RuleBase" id="RU361175"/>
    </source>
</evidence>
<feature type="binding site" evidence="10">
    <location>
        <position position="112"/>
    </location>
    <ligand>
        <name>substrate</name>
    </ligand>
</feature>
<dbReference type="Gene3D" id="3.20.20.80">
    <property type="entry name" value="Glycosidases"/>
    <property type="match status" value="1"/>
</dbReference>
<dbReference type="AlphaFoldDB" id="A0A939PAZ8"/>
<feature type="binding site" evidence="10">
    <location>
        <position position="400"/>
    </location>
    <ligand>
        <name>substrate</name>
    </ligand>
</feature>
<feature type="active site" description="Nucleophile" evidence="9">
    <location>
        <position position="354"/>
    </location>
</feature>
<evidence type="ECO:0000256" key="4">
    <source>
        <dbReference type="ARBA" id="ARBA00022801"/>
    </source>
</evidence>
<feature type="binding site" evidence="10">
    <location>
        <position position="13"/>
    </location>
    <ligand>
        <name>substrate</name>
    </ligand>
</feature>
<keyword evidence="13" id="KW-1185">Reference proteome</keyword>
<comment type="caution">
    <text evidence="12">The sequence shown here is derived from an EMBL/GenBank/DDBJ whole genome shotgun (WGS) entry which is preliminary data.</text>
</comment>
<keyword evidence="7 11" id="KW-0326">Glycosidase</keyword>
<evidence type="ECO:0000256" key="6">
    <source>
        <dbReference type="ARBA" id="ARBA00023277"/>
    </source>
</evidence>
<dbReference type="InterPro" id="IPR017736">
    <property type="entry name" value="Glyco_hydro_1_beta-glucosidase"/>
</dbReference>
<name>A0A939PAZ8_9ACTN</name>
<comment type="similarity">
    <text evidence="2 11">Belongs to the glycosyl hydrolase 1 family.</text>
</comment>
<dbReference type="PRINTS" id="PR00131">
    <property type="entry name" value="GLHYDRLASE1"/>
</dbReference>
<organism evidence="12 13">
    <name type="scientific">Actinomadura barringtoniae</name>
    <dbReference type="NCBI Taxonomy" id="1427535"/>
    <lineage>
        <taxon>Bacteria</taxon>
        <taxon>Bacillati</taxon>
        <taxon>Actinomycetota</taxon>
        <taxon>Actinomycetes</taxon>
        <taxon>Streptosporangiales</taxon>
        <taxon>Thermomonosporaceae</taxon>
        <taxon>Actinomadura</taxon>
    </lineage>
</organism>
<proteinExistence type="inferred from homology"/>
<protein>
    <recommendedName>
        <fullName evidence="3 11">Beta-glucosidase</fullName>
        <ecNumber evidence="3 11">3.2.1.21</ecNumber>
    </recommendedName>
</protein>
<evidence type="ECO:0000256" key="5">
    <source>
        <dbReference type="ARBA" id="ARBA00023001"/>
    </source>
</evidence>
<evidence type="ECO:0000256" key="1">
    <source>
        <dbReference type="ARBA" id="ARBA00000448"/>
    </source>
</evidence>
<comment type="catalytic activity">
    <reaction evidence="1 11">
        <text>Hydrolysis of terminal, non-reducing beta-D-glucosyl residues with release of beta-D-glucose.</text>
        <dbReference type="EC" id="3.2.1.21"/>
    </reaction>
</comment>
<keyword evidence="8" id="KW-0624">Polysaccharide degradation</keyword>
<feature type="binding site" evidence="10">
    <location>
        <position position="156"/>
    </location>
    <ligand>
        <name>substrate</name>
    </ligand>
</feature>
<dbReference type="PANTHER" id="PTHR10353:SF36">
    <property type="entry name" value="LP05116P"/>
    <property type="match status" value="1"/>
</dbReference>
<reference evidence="12" key="1">
    <citation type="submission" date="2021-03" db="EMBL/GenBank/DDBJ databases">
        <authorList>
            <person name="Kanchanasin P."/>
            <person name="Saeng-In P."/>
            <person name="Phongsopitanun W."/>
            <person name="Yuki M."/>
            <person name="Kudo T."/>
            <person name="Ohkuma M."/>
            <person name="Tanasupawat S."/>
        </authorList>
    </citation>
    <scope>NUCLEOTIDE SEQUENCE</scope>
    <source>
        <strain evidence="12">GKU 128</strain>
    </source>
</reference>
<evidence type="ECO:0000313" key="13">
    <source>
        <dbReference type="Proteomes" id="UP000669179"/>
    </source>
</evidence>
<dbReference type="GO" id="GO:0008422">
    <property type="term" value="F:beta-glucosidase activity"/>
    <property type="evidence" value="ECO:0007669"/>
    <property type="project" value="UniProtKB-EC"/>
</dbReference>
<dbReference type="SUPFAM" id="SSF51445">
    <property type="entry name" value="(Trans)glycosidases"/>
    <property type="match status" value="1"/>
</dbReference>
<feature type="binding site" evidence="10">
    <location>
        <position position="282"/>
    </location>
    <ligand>
        <name>substrate</name>
    </ligand>
</feature>
<dbReference type="InterPro" id="IPR001360">
    <property type="entry name" value="Glyco_hydro_1"/>
</dbReference>
<gene>
    <name evidence="12" type="ORF">J4573_17215</name>
</gene>
<evidence type="ECO:0000256" key="8">
    <source>
        <dbReference type="ARBA" id="ARBA00023326"/>
    </source>
</evidence>
<dbReference type="EC" id="3.2.1.21" evidence="3 11"/>
<dbReference type="RefSeq" id="WP_208256500.1">
    <property type="nucleotide sequence ID" value="NZ_JAGEOJ010000006.1"/>
</dbReference>
<keyword evidence="5" id="KW-0136">Cellulose degradation</keyword>
<dbReference type="PROSITE" id="PS00653">
    <property type="entry name" value="GLYCOSYL_HYDROL_F1_2"/>
    <property type="match status" value="1"/>
</dbReference>
<dbReference type="NCBIfam" id="TIGR03356">
    <property type="entry name" value="BGL"/>
    <property type="match status" value="1"/>
</dbReference>
<evidence type="ECO:0000256" key="3">
    <source>
        <dbReference type="ARBA" id="ARBA00012744"/>
    </source>
</evidence>
<evidence type="ECO:0000256" key="7">
    <source>
        <dbReference type="ARBA" id="ARBA00023295"/>
    </source>
</evidence>
<dbReference type="InterPro" id="IPR017853">
    <property type="entry name" value="GH"/>
</dbReference>
<dbReference type="FunFam" id="3.20.20.80:FF:000004">
    <property type="entry name" value="Beta-glucosidase 6-phospho-beta-glucosidase"/>
    <property type="match status" value="1"/>
</dbReference>
<sequence>MGFLWGTATAAYQIEGAASEDGRAPSIWDTFSHTPGKTLNGDTGDVACDHYHRWREDVAAMAELGIDAYRFSISWSRVLPGGELNRKGVDFYSRLVDELLESGIAPVATLYHWDLPQALEDAGGWPERDIAFRFADYAAAIGAELGDRVHTWTTLNEPWCAAFLGYGSGVHAPGRTDRADSLAAAHHLNLGHGLAVRALREVVAPSAQMSVTLNLHHLRGEPEAVRRVDAVANRIFLGPMLGGGYPADLFADTAAITGWSFVREGDEDLIAAPIDFLGVNYYQPSLVVPGDGTPGADGHAAGEGSSFPGCEDIAFLPQEGEHTAMGWVVDASGLEELLLRLHREYPGTPLMVTENGAAFDDELVGGRVADERRIAYLQEHTAAAARAAAAGADLRGYFVWSLLDNFEWSYGYSRRFGVIHVDYATGRRTWKDSAAWYRDFLRTVRGQDQ</sequence>
<dbReference type="InterPro" id="IPR033132">
    <property type="entry name" value="GH_1_N_CS"/>
</dbReference>
<dbReference type="GO" id="GO:0030245">
    <property type="term" value="P:cellulose catabolic process"/>
    <property type="evidence" value="ECO:0007669"/>
    <property type="project" value="UniProtKB-KW"/>
</dbReference>
<evidence type="ECO:0000256" key="9">
    <source>
        <dbReference type="PIRSR" id="PIRSR617736-1"/>
    </source>
</evidence>
<accession>A0A939PAZ8</accession>
<dbReference type="GO" id="GO:0005829">
    <property type="term" value="C:cytosol"/>
    <property type="evidence" value="ECO:0007669"/>
    <property type="project" value="TreeGrafter"/>
</dbReference>
<keyword evidence="6" id="KW-0119">Carbohydrate metabolism</keyword>
<keyword evidence="4 11" id="KW-0378">Hydrolase</keyword>
<evidence type="ECO:0000256" key="2">
    <source>
        <dbReference type="ARBA" id="ARBA00010838"/>
    </source>
</evidence>
<dbReference type="PANTHER" id="PTHR10353">
    <property type="entry name" value="GLYCOSYL HYDROLASE"/>
    <property type="match status" value="1"/>
</dbReference>